<dbReference type="Pfam" id="PF00646">
    <property type="entry name" value="F-box"/>
    <property type="match status" value="1"/>
</dbReference>
<gene>
    <name evidence="2" type="ORF">PMAYCL1PPCAC_22200</name>
</gene>
<feature type="non-terminal residue" evidence="2">
    <location>
        <position position="1"/>
    </location>
</feature>
<dbReference type="AlphaFoldDB" id="A0AAN5I5F1"/>
<dbReference type="SUPFAM" id="SSF81383">
    <property type="entry name" value="F-box domain"/>
    <property type="match status" value="1"/>
</dbReference>
<dbReference type="PROSITE" id="PS50181">
    <property type="entry name" value="FBOX"/>
    <property type="match status" value="1"/>
</dbReference>
<comment type="caution">
    <text evidence="2">The sequence shown here is derived from an EMBL/GenBank/DDBJ whole genome shotgun (WGS) entry which is preliminary data.</text>
</comment>
<dbReference type="EMBL" id="BTRK01000005">
    <property type="protein sequence ID" value="GMR52005.1"/>
    <property type="molecule type" value="Genomic_DNA"/>
</dbReference>
<organism evidence="2 3">
    <name type="scientific">Pristionchus mayeri</name>
    <dbReference type="NCBI Taxonomy" id="1317129"/>
    <lineage>
        <taxon>Eukaryota</taxon>
        <taxon>Metazoa</taxon>
        <taxon>Ecdysozoa</taxon>
        <taxon>Nematoda</taxon>
        <taxon>Chromadorea</taxon>
        <taxon>Rhabditida</taxon>
        <taxon>Rhabditina</taxon>
        <taxon>Diplogasteromorpha</taxon>
        <taxon>Diplogasteroidea</taxon>
        <taxon>Neodiplogasteridae</taxon>
        <taxon>Pristionchus</taxon>
    </lineage>
</organism>
<dbReference type="InterPro" id="IPR036047">
    <property type="entry name" value="F-box-like_dom_sf"/>
</dbReference>
<dbReference type="Gene3D" id="1.20.1280.50">
    <property type="match status" value="1"/>
</dbReference>
<dbReference type="InterPro" id="IPR001810">
    <property type="entry name" value="F-box_dom"/>
</dbReference>
<reference evidence="3" key="1">
    <citation type="submission" date="2022-10" db="EMBL/GenBank/DDBJ databases">
        <title>Genome assembly of Pristionchus species.</title>
        <authorList>
            <person name="Yoshida K."/>
            <person name="Sommer R.J."/>
        </authorList>
    </citation>
    <scope>NUCLEOTIDE SEQUENCE [LARGE SCALE GENOMIC DNA]</scope>
    <source>
        <strain evidence="3">RS5460</strain>
    </source>
</reference>
<evidence type="ECO:0000259" key="1">
    <source>
        <dbReference type="PROSITE" id="PS50181"/>
    </source>
</evidence>
<keyword evidence="3" id="KW-1185">Reference proteome</keyword>
<evidence type="ECO:0000313" key="3">
    <source>
        <dbReference type="Proteomes" id="UP001328107"/>
    </source>
</evidence>
<dbReference type="Proteomes" id="UP001328107">
    <property type="component" value="Unassembled WGS sequence"/>
</dbReference>
<name>A0AAN5I5F1_9BILA</name>
<feature type="domain" description="F-box" evidence="1">
    <location>
        <begin position="32"/>
        <end position="84"/>
    </location>
</feature>
<proteinExistence type="predicted"/>
<accession>A0AAN5I5F1</accession>
<protein>
    <recommendedName>
        <fullName evidence="1">F-box domain-containing protein</fullName>
    </recommendedName>
</protein>
<evidence type="ECO:0000313" key="2">
    <source>
        <dbReference type="EMBL" id="GMR52005.1"/>
    </source>
</evidence>
<dbReference type="CDD" id="cd09917">
    <property type="entry name" value="F-box_SF"/>
    <property type="match status" value="1"/>
</dbReference>
<sequence>DLTVKASVGETCASTCDCLTNVFKKQGIIAEEDHISNLPDDCLLEILKLCDHDDLDELSCISQRLYAITIQSRKHAVKERWNMLVKQFRPNGDRSKEEVTWSSVYCVGRQRKRADIEDWKRYVRCFG</sequence>